<accession>A0ABW1FYB1</accession>
<feature type="domain" description="Major facilitator superfamily (MFS) profile" evidence="8">
    <location>
        <begin position="210"/>
        <end position="425"/>
    </location>
</feature>
<keyword evidence="6 7" id="KW-0472">Membrane</keyword>
<feature type="transmembrane region" description="Helical" evidence="7">
    <location>
        <begin position="285"/>
        <end position="316"/>
    </location>
</feature>
<keyword evidence="2" id="KW-0813">Transport</keyword>
<evidence type="ECO:0000256" key="4">
    <source>
        <dbReference type="ARBA" id="ARBA00022692"/>
    </source>
</evidence>
<feature type="transmembrane region" description="Helical" evidence="7">
    <location>
        <begin position="254"/>
        <end position="273"/>
    </location>
</feature>
<dbReference type="EMBL" id="JBHSQJ010000010">
    <property type="protein sequence ID" value="MFC5906217.1"/>
    <property type="molecule type" value="Genomic_DNA"/>
</dbReference>
<evidence type="ECO:0000313" key="9">
    <source>
        <dbReference type="EMBL" id="MFC5906217.1"/>
    </source>
</evidence>
<gene>
    <name evidence="9" type="ORF">ACFP3V_03135</name>
</gene>
<evidence type="ECO:0000256" key="7">
    <source>
        <dbReference type="SAM" id="Phobius"/>
    </source>
</evidence>
<dbReference type="PANTHER" id="PTHR23513:SF9">
    <property type="entry name" value="ENTEROBACTIN EXPORTER ENTS"/>
    <property type="match status" value="1"/>
</dbReference>
<feature type="transmembrane region" description="Helical" evidence="7">
    <location>
        <begin position="220"/>
        <end position="242"/>
    </location>
</feature>
<keyword evidence="3" id="KW-1003">Cell membrane</keyword>
<proteinExistence type="predicted"/>
<keyword evidence="5 7" id="KW-1133">Transmembrane helix</keyword>
<dbReference type="InterPro" id="IPR010290">
    <property type="entry name" value="TM_effector"/>
</dbReference>
<evidence type="ECO:0000256" key="6">
    <source>
        <dbReference type="ARBA" id="ARBA00023136"/>
    </source>
</evidence>
<evidence type="ECO:0000313" key="10">
    <source>
        <dbReference type="Proteomes" id="UP001596174"/>
    </source>
</evidence>
<dbReference type="RefSeq" id="WP_380579415.1">
    <property type="nucleotide sequence ID" value="NZ_JBHSQJ010000010.1"/>
</dbReference>
<feature type="transmembrane region" description="Helical" evidence="7">
    <location>
        <begin position="370"/>
        <end position="390"/>
    </location>
</feature>
<comment type="subcellular location">
    <subcellularLocation>
        <location evidence="1">Cell inner membrane</location>
        <topology evidence="1">Multi-pass membrane protein</topology>
    </subcellularLocation>
</comment>
<dbReference type="CDD" id="cd06173">
    <property type="entry name" value="MFS_MefA_like"/>
    <property type="match status" value="1"/>
</dbReference>
<dbReference type="Pfam" id="PF05977">
    <property type="entry name" value="MFS_3"/>
    <property type="match status" value="1"/>
</dbReference>
<dbReference type="SUPFAM" id="SSF103473">
    <property type="entry name" value="MFS general substrate transporter"/>
    <property type="match status" value="1"/>
</dbReference>
<evidence type="ECO:0000256" key="3">
    <source>
        <dbReference type="ARBA" id="ARBA00022475"/>
    </source>
</evidence>
<dbReference type="PANTHER" id="PTHR23513">
    <property type="entry name" value="INTEGRAL MEMBRANE EFFLUX PROTEIN-RELATED"/>
    <property type="match status" value="1"/>
</dbReference>
<evidence type="ECO:0000259" key="8">
    <source>
        <dbReference type="PROSITE" id="PS50850"/>
    </source>
</evidence>
<sequence length="425" mass="44072">MDLSPWRSSRDFRLLWSAGAVTIFGSYLTLVSLPLQLKQLTGSAVAVGAIGAVELVPLILCGLWGGALADAIDRRSLVLWTEAAQALCTAALLVDSLLPHPLVWPLYVVAALSSAAGALQRPSLEALTPQLVPHQQLTAAGALNSLRWNAGAIVSPMLAGVIATTAGVTVAYTVDAATFAVSLALLAAMRPVPPSPQSDRPSLASIGAGLRYAVGRRDLLGTYAVDIAAMLFAMPMAVFPFLADRLHADWALGFMYSAFAVGALAVTLTSGWAARVHRHGRAVALAAAGWGAAIAGAGLLGNVWLVLLCLVAAGAADMISGLFRMTMWNATIPDELRGRLAGVELLSYSVGPQLAQVRAGWTTSLLGVRASLWTGGLACVVAVLALAASLPSLMRYDDRTDPHARAKAAAKAADVEADSWTPSAV</sequence>
<dbReference type="InterPro" id="IPR036259">
    <property type="entry name" value="MFS_trans_sf"/>
</dbReference>
<dbReference type="PROSITE" id="PS50850">
    <property type="entry name" value="MFS"/>
    <property type="match status" value="1"/>
</dbReference>
<protein>
    <submittedName>
        <fullName evidence="9">MFS transporter</fullName>
    </submittedName>
</protein>
<dbReference type="Gene3D" id="1.20.1250.20">
    <property type="entry name" value="MFS general substrate transporter like domains"/>
    <property type="match status" value="2"/>
</dbReference>
<organism evidence="9 10">
    <name type="scientific">Streptacidiphilus monticola</name>
    <dbReference type="NCBI Taxonomy" id="2161674"/>
    <lineage>
        <taxon>Bacteria</taxon>
        <taxon>Bacillati</taxon>
        <taxon>Actinomycetota</taxon>
        <taxon>Actinomycetes</taxon>
        <taxon>Kitasatosporales</taxon>
        <taxon>Streptomycetaceae</taxon>
        <taxon>Streptacidiphilus</taxon>
    </lineage>
</organism>
<keyword evidence="4 7" id="KW-0812">Transmembrane</keyword>
<feature type="transmembrane region" description="Helical" evidence="7">
    <location>
        <begin position="77"/>
        <end position="96"/>
    </location>
</feature>
<comment type="caution">
    <text evidence="9">The sequence shown here is derived from an EMBL/GenBank/DDBJ whole genome shotgun (WGS) entry which is preliminary data.</text>
</comment>
<name>A0ABW1FYB1_9ACTN</name>
<reference evidence="10" key="1">
    <citation type="journal article" date="2019" name="Int. J. Syst. Evol. Microbiol.">
        <title>The Global Catalogue of Microorganisms (GCM) 10K type strain sequencing project: providing services to taxonomists for standard genome sequencing and annotation.</title>
        <authorList>
            <consortium name="The Broad Institute Genomics Platform"/>
            <consortium name="The Broad Institute Genome Sequencing Center for Infectious Disease"/>
            <person name="Wu L."/>
            <person name="Ma J."/>
        </authorList>
    </citation>
    <scope>NUCLEOTIDE SEQUENCE [LARGE SCALE GENOMIC DNA]</scope>
    <source>
        <strain evidence="10">JCM 4816</strain>
    </source>
</reference>
<feature type="transmembrane region" description="Helical" evidence="7">
    <location>
        <begin position="12"/>
        <end position="33"/>
    </location>
</feature>
<dbReference type="InterPro" id="IPR020846">
    <property type="entry name" value="MFS_dom"/>
</dbReference>
<feature type="transmembrane region" description="Helical" evidence="7">
    <location>
        <begin position="45"/>
        <end position="65"/>
    </location>
</feature>
<keyword evidence="10" id="KW-1185">Reference proteome</keyword>
<evidence type="ECO:0000256" key="2">
    <source>
        <dbReference type="ARBA" id="ARBA00022448"/>
    </source>
</evidence>
<evidence type="ECO:0000256" key="1">
    <source>
        <dbReference type="ARBA" id="ARBA00004429"/>
    </source>
</evidence>
<dbReference type="Proteomes" id="UP001596174">
    <property type="component" value="Unassembled WGS sequence"/>
</dbReference>
<evidence type="ECO:0000256" key="5">
    <source>
        <dbReference type="ARBA" id="ARBA00022989"/>
    </source>
</evidence>